<feature type="transmembrane region" description="Helical" evidence="1">
    <location>
        <begin position="282"/>
        <end position="306"/>
    </location>
</feature>
<proteinExistence type="predicted"/>
<feature type="transmembrane region" description="Helical" evidence="1">
    <location>
        <begin position="367"/>
        <end position="387"/>
    </location>
</feature>
<organism evidence="2 3">
    <name type="scientific">Microlunatus ginsengisoli</name>
    <dbReference type="NCBI Taxonomy" id="363863"/>
    <lineage>
        <taxon>Bacteria</taxon>
        <taxon>Bacillati</taxon>
        <taxon>Actinomycetota</taxon>
        <taxon>Actinomycetes</taxon>
        <taxon>Propionibacteriales</taxon>
        <taxon>Propionibacteriaceae</taxon>
        <taxon>Microlunatus</taxon>
    </lineage>
</organism>
<dbReference type="EMBL" id="BAABAB010000051">
    <property type="protein sequence ID" value="GAA3641401.1"/>
    <property type="molecule type" value="Genomic_DNA"/>
</dbReference>
<feature type="transmembrane region" description="Helical" evidence="1">
    <location>
        <begin position="333"/>
        <end position="355"/>
    </location>
</feature>
<protein>
    <recommendedName>
        <fullName evidence="4">FtsX-like permease family protein</fullName>
    </recommendedName>
</protein>
<feature type="transmembrane region" description="Helical" evidence="1">
    <location>
        <begin position="441"/>
        <end position="463"/>
    </location>
</feature>
<evidence type="ECO:0000313" key="3">
    <source>
        <dbReference type="Proteomes" id="UP001501490"/>
    </source>
</evidence>
<keyword evidence="1" id="KW-0812">Transmembrane</keyword>
<comment type="caution">
    <text evidence="2">The sequence shown here is derived from an EMBL/GenBank/DDBJ whole genome shotgun (WGS) entry which is preliminary data.</text>
</comment>
<keyword evidence="1" id="KW-1133">Transmembrane helix</keyword>
<dbReference type="PANTHER" id="PTHR30572:SF4">
    <property type="entry name" value="ABC TRANSPORTER PERMEASE YTRF"/>
    <property type="match status" value="1"/>
</dbReference>
<keyword evidence="1" id="KW-0472">Membrane</keyword>
<dbReference type="InterPro" id="IPR050250">
    <property type="entry name" value="Macrolide_Exporter_MacB"/>
</dbReference>
<accession>A0ABP7AWB1</accession>
<feature type="transmembrane region" description="Helical" evidence="1">
    <location>
        <begin position="936"/>
        <end position="962"/>
    </location>
</feature>
<dbReference type="PANTHER" id="PTHR30572">
    <property type="entry name" value="MEMBRANE COMPONENT OF TRANSPORTER-RELATED"/>
    <property type="match status" value="1"/>
</dbReference>
<dbReference type="Proteomes" id="UP001501490">
    <property type="component" value="Unassembled WGS sequence"/>
</dbReference>
<sequence>MVGEMATDRLGALRLAGRALWERRGQTLLIVLIGALVSGTVVFAAGYQRQVQETVVDATFAANGPGSAWMLRGSPEADLTAALPAGWDALFEPPVAGQVAAVSWVTPRYPLGIGGALTWRADICAHLLFTAGRCPTGTDQVAVSAADAERYEIRVGQRVGLQSSISKPVPVTVVGIYRPKAEGEGYWFGNPPVGSSGFVNDEPRSNPLITVGNVGDDVPGAQHTLDLRLDRAVADVATLPEIEAATTTLAATAPREEIVLTTAIPVSLAHIAAERARTVTGLALTLVQLAALIVVVLVLLASVAITSQRGELGLARLRGQSGRRAGRQVVGRWALAVALGWLLGWVPALVALFSTATGLPGQHGLRLVPMVPIAAGAALLLMVAAIVPATRAMVRQPVVELLRTSPPAAAESGRRELIVDVAVLAAAASGLMVALQSGTSSLLGLLVPSLLAIAVGIVLGRIARRLADRVRARRLRTGRAPGALLTAILLSRLRGQRLTIVTVCLASAFAVFAVQVQAIGTAVRRHEAEVRTGAAAVLTVDGDPSALVAALDQLDPAHATDRATMTAVVLTRRADAGATRGMYVEPAAFGALAYGAEQAADRSVWQAIAAPSTRPVDLVGENVTMTIGAHGKLGETDPDDPTRVGRRAELGIGYLDARGGRRTLALGSVSLAAAGQQTLRRDIDCAAGCRLLQLTVAPDGPVRGELPLTAMSAGGHRLDLGSAGDWVQPPGVGPGAEVVARPSAAGLVLAIDSGGGTVALQQAWAPTVLPVLAAEYVRLGVDPTIAAPDGTAVRVESAARARDAIPRALAGVVVGDLESARRNGYATATPETLVQVWLSAAAGDRVPAISAALADRGLPVIGVDRVQSALTAQRLTAAALTGVVAPAFAVLALVFGGLAIALTAAGQQGVLGRDLAALRLAGVGDRVLRRSVLRTYVWPVVVAAVAGTAIGVLGCLLVADALPVLPDRSPAIHPDLDPRPVALALSALGCLVVLVGTATFCAVRAVAGSSADRLRSRR</sequence>
<name>A0ABP7AWB1_9ACTN</name>
<evidence type="ECO:0000256" key="1">
    <source>
        <dbReference type="SAM" id="Phobius"/>
    </source>
</evidence>
<feature type="transmembrane region" description="Helical" evidence="1">
    <location>
        <begin position="883"/>
        <end position="905"/>
    </location>
</feature>
<evidence type="ECO:0008006" key="4">
    <source>
        <dbReference type="Google" id="ProtNLM"/>
    </source>
</evidence>
<feature type="transmembrane region" description="Helical" evidence="1">
    <location>
        <begin position="498"/>
        <end position="516"/>
    </location>
</feature>
<feature type="transmembrane region" description="Helical" evidence="1">
    <location>
        <begin position="28"/>
        <end position="47"/>
    </location>
</feature>
<keyword evidence="3" id="KW-1185">Reference proteome</keyword>
<reference evidence="3" key="1">
    <citation type="journal article" date="2019" name="Int. J. Syst. Evol. Microbiol.">
        <title>The Global Catalogue of Microorganisms (GCM) 10K type strain sequencing project: providing services to taxonomists for standard genome sequencing and annotation.</title>
        <authorList>
            <consortium name="The Broad Institute Genomics Platform"/>
            <consortium name="The Broad Institute Genome Sequencing Center for Infectious Disease"/>
            <person name="Wu L."/>
            <person name="Ma J."/>
        </authorList>
    </citation>
    <scope>NUCLEOTIDE SEQUENCE [LARGE SCALE GENOMIC DNA]</scope>
    <source>
        <strain evidence="3">JCM 16929</strain>
    </source>
</reference>
<evidence type="ECO:0000313" key="2">
    <source>
        <dbReference type="EMBL" id="GAA3641401.1"/>
    </source>
</evidence>
<feature type="transmembrane region" description="Helical" evidence="1">
    <location>
        <begin position="982"/>
        <end position="1007"/>
    </location>
</feature>
<gene>
    <name evidence="2" type="ORF">GCM10022236_50090</name>
</gene>
<feature type="transmembrane region" description="Helical" evidence="1">
    <location>
        <begin position="417"/>
        <end position="435"/>
    </location>
</feature>